<evidence type="ECO:0000313" key="2">
    <source>
        <dbReference type="Proteomes" id="UP001208570"/>
    </source>
</evidence>
<proteinExistence type="predicted"/>
<accession>A0AAD9NE09</accession>
<comment type="caution">
    <text evidence="1">The sequence shown here is derived from an EMBL/GenBank/DDBJ whole genome shotgun (WGS) entry which is preliminary data.</text>
</comment>
<dbReference type="EMBL" id="JAODUP010000038">
    <property type="protein sequence ID" value="KAK2166525.1"/>
    <property type="molecule type" value="Genomic_DNA"/>
</dbReference>
<feature type="non-terminal residue" evidence="1">
    <location>
        <position position="1"/>
    </location>
</feature>
<reference evidence="1" key="1">
    <citation type="journal article" date="2023" name="Mol. Biol. Evol.">
        <title>Third-Generation Sequencing Reveals the Adaptive Role of the Epigenome in Three Deep-Sea Polychaetes.</title>
        <authorList>
            <person name="Perez M."/>
            <person name="Aroh O."/>
            <person name="Sun Y."/>
            <person name="Lan Y."/>
            <person name="Juniper S.K."/>
            <person name="Young C.R."/>
            <person name="Angers B."/>
            <person name="Qian P.Y."/>
        </authorList>
    </citation>
    <scope>NUCLEOTIDE SEQUENCE</scope>
    <source>
        <strain evidence="1">P08H-3</strain>
    </source>
</reference>
<sequence>TYVYLFQQVSQPTQVRYGQKENLLDLILTSDDQMVQGIEHLPGLDISDHLCILMYLHVYTQTEMDKKPRLHYHKGRWKEMTIHL</sequence>
<gene>
    <name evidence="1" type="ORF">LSH36_38g04036</name>
</gene>
<dbReference type="AlphaFoldDB" id="A0AAD9NE09"/>
<organism evidence="1 2">
    <name type="scientific">Paralvinella palmiformis</name>
    <dbReference type="NCBI Taxonomy" id="53620"/>
    <lineage>
        <taxon>Eukaryota</taxon>
        <taxon>Metazoa</taxon>
        <taxon>Spiralia</taxon>
        <taxon>Lophotrochozoa</taxon>
        <taxon>Annelida</taxon>
        <taxon>Polychaeta</taxon>
        <taxon>Sedentaria</taxon>
        <taxon>Canalipalpata</taxon>
        <taxon>Terebellida</taxon>
        <taxon>Terebelliformia</taxon>
        <taxon>Alvinellidae</taxon>
        <taxon>Paralvinella</taxon>
    </lineage>
</organism>
<name>A0AAD9NE09_9ANNE</name>
<keyword evidence="2" id="KW-1185">Reference proteome</keyword>
<evidence type="ECO:0000313" key="1">
    <source>
        <dbReference type="EMBL" id="KAK2166525.1"/>
    </source>
</evidence>
<dbReference type="Proteomes" id="UP001208570">
    <property type="component" value="Unassembled WGS sequence"/>
</dbReference>
<protein>
    <submittedName>
        <fullName evidence="1">Uncharacterized protein</fullName>
    </submittedName>
</protein>